<keyword evidence="2" id="KW-1185">Reference proteome</keyword>
<accession>A0ABT1CM56</accession>
<name>A0ABT1CM56_9HYPH</name>
<evidence type="ECO:0000313" key="1">
    <source>
        <dbReference type="EMBL" id="MCO6407283.1"/>
    </source>
</evidence>
<sequence length="61" mass="7242">MNALRTRHGILEAKIDAEHSRPRPDTIRVKILKKMRLKLRDQISRYERILVGSRRQMSSQS</sequence>
<dbReference type="InterPro" id="IPR007420">
    <property type="entry name" value="DUF465"/>
</dbReference>
<gene>
    <name evidence="1" type="ORF">GTW23_03775</name>
</gene>
<organism evidence="1 2">
    <name type="scientific">Hoeflea alexandrii</name>
    <dbReference type="NCBI Taxonomy" id="288436"/>
    <lineage>
        <taxon>Bacteria</taxon>
        <taxon>Pseudomonadati</taxon>
        <taxon>Pseudomonadota</taxon>
        <taxon>Alphaproteobacteria</taxon>
        <taxon>Hyphomicrobiales</taxon>
        <taxon>Rhizobiaceae</taxon>
        <taxon>Hoeflea</taxon>
    </lineage>
</organism>
<dbReference type="Gene3D" id="6.10.280.50">
    <property type="match status" value="1"/>
</dbReference>
<dbReference type="Pfam" id="PF04325">
    <property type="entry name" value="DUF465"/>
    <property type="match status" value="1"/>
</dbReference>
<protein>
    <submittedName>
        <fullName evidence="1">DUF465 domain-containing protein</fullName>
    </submittedName>
</protein>
<reference evidence="1 2" key="1">
    <citation type="submission" date="2020-01" db="EMBL/GenBank/DDBJ databases">
        <title>Genomes of bacteria type strains.</title>
        <authorList>
            <person name="Chen J."/>
            <person name="Zhu S."/>
            <person name="Yang J."/>
        </authorList>
    </citation>
    <scope>NUCLEOTIDE SEQUENCE [LARGE SCALE GENOMIC DNA]</scope>
    <source>
        <strain evidence="1 2">DSM 16655</strain>
    </source>
</reference>
<comment type="caution">
    <text evidence="1">The sequence shown here is derived from an EMBL/GenBank/DDBJ whole genome shotgun (WGS) entry which is preliminary data.</text>
</comment>
<dbReference type="Proteomes" id="UP001320715">
    <property type="component" value="Unassembled WGS sequence"/>
</dbReference>
<proteinExistence type="predicted"/>
<dbReference type="InterPro" id="IPR038444">
    <property type="entry name" value="DUF465_sf"/>
</dbReference>
<dbReference type="EMBL" id="JAAAML010000001">
    <property type="protein sequence ID" value="MCO6407283.1"/>
    <property type="molecule type" value="Genomic_DNA"/>
</dbReference>
<evidence type="ECO:0000313" key="2">
    <source>
        <dbReference type="Proteomes" id="UP001320715"/>
    </source>
</evidence>